<keyword evidence="5" id="KW-1185">Reference proteome</keyword>
<dbReference type="PANTHER" id="PTHR35535">
    <property type="entry name" value="HEAT SHOCK PROTEIN HSLJ"/>
    <property type="match status" value="1"/>
</dbReference>
<dbReference type="Proteomes" id="UP000721236">
    <property type="component" value="Unassembled WGS sequence"/>
</dbReference>
<name>A0ABM8XCM3_9BURK</name>
<protein>
    <recommendedName>
        <fullName evidence="6">DUF4377 domain-containing protein</fullName>
    </recommendedName>
</protein>
<dbReference type="EMBL" id="CAJZAH010000003">
    <property type="protein sequence ID" value="CAG9177834.1"/>
    <property type="molecule type" value="Genomic_DNA"/>
</dbReference>
<dbReference type="InterPro" id="IPR053147">
    <property type="entry name" value="Hsp_HslJ-like"/>
</dbReference>
<feature type="signal peptide" evidence="1">
    <location>
        <begin position="1"/>
        <end position="30"/>
    </location>
</feature>
<proteinExistence type="predicted"/>
<dbReference type="PROSITE" id="PS51257">
    <property type="entry name" value="PROKAR_LIPOPROTEIN"/>
    <property type="match status" value="1"/>
</dbReference>
<dbReference type="InterPro" id="IPR025485">
    <property type="entry name" value="DUF4377"/>
</dbReference>
<evidence type="ECO:0000313" key="4">
    <source>
        <dbReference type="EMBL" id="CAG9177834.1"/>
    </source>
</evidence>
<keyword evidence="1" id="KW-0732">Signal</keyword>
<evidence type="ECO:0000259" key="2">
    <source>
        <dbReference type="Pfam" id="PF03724"/>
    </source>
</evidence>
<dbReference type="InterPro" id="IPR038670">
    <property type="entry name" value="HslJ-like_sf"/>
</dbReference>
<feature type="domain" description="DUF4377" evidence="3">
    <location>
        <begin position="193"/>
        <end position="264"/>
    </location>
</feature>
<comment type="caution">
    <text evidence="4">The sequence shown here is derived from an EMBL/GenBank/DDBJ whole genome shotgun (WGS) entry which is preliminary data.</text>
</comment>
<evidence type="ECO:0000259" key="3">
    <source>
        <dbReference type="Pfam" id="PF14302"/>
    </source>
</evidence>
<dbReference type="Pfam" id="PF14302">
    <property type="entry name" value="DUF4377"/>
    <property type="match status" value="1"/>
</dbReference>
<dbReference type="Gene3D" id="2.40.128.270">
    <property type="match status" value="1"/>
</dbReference>
<evidence type="ECO:0000256" key="1">
    <source>
        <dbReference type="SAM" id="SignalP"/>
    </source>
</evidence>
<evidence type="ECO:0000313" key="5">
    <source>
        <dbReference type="Proteomes" id="UP000721236"/>
    </source>
</evidence>
<sequence length="271" mass="29014">MPMLTRVSAGSAAVLLAAALGGCAMSPAPGSPGAAASLNETRSTGPSRWELVRWQQPDGSLKTIPHGDNGEPIIFEFNDGIDAAQGTVKGHSGCNRFSGSYSKTDAGMRFGRIAGTRMACPPPRMEVETALLKAMEQPFTTVGTQPSAGSGGRQIVWKTAGGDLLQFAEREGVGRRGDKMDAQQAGGVEKTVYVDSQRVDCTGVAKQTCYRVRDNPSAPWQLWYGPIEGLDFEPGVAYTLRVREYRVPNPPADASAIRWELLKVEARTRAN</sequence>
<feature type="chain" id="PRO_5047198011" description="DUF4377 domain-containing protein" evidence="1">
    <location>
        <begin position="31"/>
        <end position="271"/>
    </location>
</feature>
<reference evidence="4 5" key="1">
    <citation type="submission" date="2021-08" db="EMBL/GenBank/DDBJ databases">
        <authorList>
            <person name="Peeters C."/>
        </authorList>
    </citation>
    <scope>NUCLEOTIDE SEQUENCE [LARGE SCALE GENOMIC DNA]</scope>
    <source>
        <strain evidence="4 5">LMG 21510</strain>
    </source>
</reference>
<dbReference type="InterPro" id="IPR005184">
    <property type="entry name" value="DUF306_Meta_HslJ"/>
</dbReference>
<gene>
    <name evidence="4" type="ORF">LMG21510_03408</name>
</gene>
<evidence type="ECO:0008006" key="6">
    <source>
        <dbReference type="Google" id="ProtNLM"/>
    </source>
</evidence>
<dbReference type="RefSeq" id="WP_222207938.1">
    <property type="nucleotide sequence ID" value="NZ_CAJZAH010000003.1"/>
</dbReference>
<feature type="domain" description="DUF306" evidence="2">
    <location>
        <begin position="47"/>
        <end position="167"/>
    </location>
</feature>
<dbReference type="PANTHER" id="PTHR35535:SF2">
    <property type="entry name" value="DUF306 DOMAIN-CONTAINING PROTEIN"/>
    <property type="match status" value="1"/>
</dbReference>
<dbReference type="Pfam" id="PF03724">
    <property type="entry name" value="META"/>
    <property type="match status" value="1"/>
</dbReference>
<organism evidence="4 5">
    <name type="scientific">Cupriavidus respiraculi</name>
    <dbReference type="NCBI Taxonomy" id="195930"/>
    <lineage>
        <taxon>Bacteria</taxon>
        <taxon>Pseudomonadati</taxon>
        <taxon>Pseudomonadota</taxon>
        <taxon>Betaproteobacteria</taxon>
        <taxon>Burkholderiales</taxon>
        <taxon>Burkholderiaceae</taxon>
        <taxon>Cupriavidus</taxon>
    </lineage>
</organism>
<accession>A0ABM8XCM3</accession>